<reference evidence="1" key="1">
    <citation type="journal article" date="2021" name="Environ. Microbiol.">
        <title>Gene family expansions and transcriptome signatures uncover fungal adaptations to wood decay.</title>
        <authorList>
            <person name="Hage H."/>
            <person name="Miyauchi S."/>
            <person name="Viragh M."/>
            <person name="Drula E."/>
            <person name="Min B."/>
            <person name="Chaduli D."/>
            <person name="Navarro D."/>
            <person name="Favel A."/>
            <person name="Norest M."/>
            <person name="Lesage-Meessen L."/>
            <person name="Balint B."/>
            <person name="Merenyi Z."/>
            <person name="de Eugenio L."/>
            <person name="Morin E."/>
            <person name="Martinez A.T."/>
            <person name="Baldrian P."/>
            <person name="Stursova M."/>
            <person name="Martinez M.J."/>
            <person name="Novotny C."/>
            <person name="Magnuson J.K."/>
            <person name="Spatafora J.W."/>
            <person name="Maurice S."/>
            <person name="Pangilinan J."/>
            <person name="Andreopoulos W."/>
            <person name="LaButti K."/>
            <person name="Hundley H."/>
            <person name="Na H."/>
            <person name="Kuo A."/>
            <person name="Barry K."/>
            <person name="Lipzen A."/>
            <person name="Henrissat B."/>
            <person name="Riley R."/>
            <person name="Ahrendt S."/>
            <person name="Nagy L.G."/>
            <person name="Grigoriev I.V."/>
            <person name="Martin F."/>
            <person name="Rosso M.N."/>
        </authorList>
    </citation>
    <scope>NUCLEOTIDE SEQUENCE</scope>
    <source>
        <strain evidence="1">CBS 384.51</strain>
    </source>
</reference>
<keyword evidence="2" id="KW-1185">Reference proteome</keyword>
<dbReference type="EMBL" id="MU274911">
    <property type="protein sequence ID" value="KAI0089315.1"/>
    <property type="molecule type" value="Genomic_DNA"/>
</dbReference>
<sequence length="533" mass="58585">MEYKPLVVKRHARPAPTKHNAESRYWRQFKHPVFIKEYAPVTSVHFSPSKPHRYAVSAATRVQIYAPRTQKVTKTISRFKDVARSGCIRGDGKLVVAGDDSGLIQVFDINSRAILRTLDAHKQPVHVTKFSPADHTQILSCSDDTTVRLWDVPSQSTITTFTDHTDYVRSGQVAPTNPNLILTGSYDATVRLYDARSGECEMLMGGDSGEGGARNTAPVEQVLMFPSGTAALSSAGPILRVWDLVAGGRCLRALSNHQKTITAMAFNGSSSRVLTGGLDQMVKVYDVSTYKVVHTMRYPAPILCLAVSPDETHIAAGMSDGTLSVRRRQAKPSESSGADFISPAVLRTGAFESFLGNLPTIGQGHVKSKQKSKPVGDVDEMKVESKRKKRLREYDRLLKGFKYSAALDSVLLKQVPPTTTFSLIQELIHRDGLRTALAGRDDVLLEPILRLLLKHVNDPRFGEMVCDVSGVVIELYASALGQSPLIDTLFLRLRKKVTEELRFQQELVKAKGALEMLMASAALTSVQPQTTES</sequence>
<accession>A0ACB8U501</accession>
<evidence type="ECO:0000313" key="1">
    <source>
        <dbReference type="EMBL" id="KAI0089315.1"/>
    </source>
</evidence>
<name>A0ACB8U501_9APHY</name>
<dbReference type="Proteomes" id="UP001055072">
    <property type="component" value="Unassembled WGS sequence"/>
</dbReference>
<protein>
    <submittedName>
        <fullName evidence="1">WD40 repeat-like protein</fullName>
    </submittedName>
</protein>
<proteinExistence type="predicted"/>
<evidence type="ECO:0000313" key="2">
    <source>
        <dbReference type="Proteomes" id="UP001055072"/>
    </source>
</evidence>
<organism evidence="1 2">
    <name type="scientific">Irpex rosettiformis</name>
    <dbReference type="NCBI Taxonomy" id="378272"/>
    <lineage>
        <taxon>Eukaryota</taxon>
        <taxon>Fungi</taxon>
        <taxon>Dikarya</taxon>
        <taxon>Basidiomycota</taxon>
        <taxon>Agaricomycotina</taxon>
        <taxon>Agaricomycetes</taxon>
        <taxon>Polyporales</taxon>
        <taxon>Irpicaceae</taxon>
        <taxon>Irpex</taxon>
    </lineage>
</organism>
<gene>
    <name evidence="1" type="ORF">BDY19DRAFT_993527</name>
</gene>
<comment type="caution">
    <text evidence="1">The sequence shown here is derived from an EMBL/GenBank/DDBJ whole genome shotgun (WGS) entry which is preliminary data.</text>
</comment>